<dbReference type="PANTHER" id="PTHR35800">
    <property type="entry name" value="PROTEIN JAG"/>
    <property type="match status" value="1"/>
</dbReference>
<dbReference type="Gene3D" id="3.30.1370.50">
    <property type="entry name" value="R3H-like domain"/>
    <property type="match status" value="1"/>
</dbReference>
<dbReference type="InterPro" id="IPR036867">
    <property type="entry name" value="R3H_dom_sf"/>
</dbReference>
<sequence>MAKKEKSNQEKEFKGKNLDEVISNAEHVLKLPRNKINYEVVTEKTKLFGIKTKEIVIRAWPKEELEENPVAQFLDKVLSRLPLDIKYQIKRKNDMIYLIFEGEDKHFLLLKDGSLLQAFQHILNKISPQKVQVDCEFYIKNKEKQLSDYAQHIAHQVHETGKDEILDMMNPYERRIVHIAVNQVSGTTTESIGDGFLKQI</sequence>
<reference evidence="5" key="1">
    <citation type="journal article" date="2014" name="Front. Microbiol.">
        <title>High frequency of phylogenetically diverse reductive dehalogenase-homologous genes in deep subseafloor sedimentary metagenomes.</title>
        <authorList>
            <person name="Kawai M."/>
            <person name="Futagami T."/>
            <person name="Toyoda A."/>
            <person name="Takaki Y."/>
            <person name="Nishi S."/>
            <person name="Hori S."/>
            <person name="Arai W."/>
            <person name="Tsubouchi T."/>
            <person name="Morono Y."/>
            <person name="Uchiyama I."/>
            <person name="Ito T."/>
            <person name="Fujiyama A."/>
            <person name="Inagaki F."/>
            <person name="Takami H."/>
        </authorList>
    </citation>
    <scope>NUCLEOTIDE SEQUENCE</scope>
    <source>
        <strain evidence="5">Expedition CK06-06</strain>
    </source>
</reference>
<dbReference type="InterPro" id="IPR039247">
    <property type="entry name" value="KhpB"/>
</dbReference>
<dbReference type="GO" id="GO:0071555">
    <property type="term" value="P:cell wall organization"/>
    <property type="evidence" value="ECO:0007669"/>
    <property type="project" value="UniProtKB-KW"/>
</dbReference>
<dbReference type="PROSITE" id="PS51061">
    <property type="entry name" value="R3H"/>
    <property type="match status" value="1"/>
</dbReference>
<keyword evidence="3" id="KW-0961">Cell wall biogenesis/degradation</keyword>
<gene>
    <name evidence="5" type="ORF">S06H3_50453</name>
</gene>
<dbReference type="GO" id="GO:0003723">
    <property type="term" value="F:RNA binding"/>
    <property type="evidence" value="ECO:0007669"/>
    <property type="project" value="InterPro"/>
</dbReference>
<proteinExistence type="predicted"/>
<accession>X1QJC1</accession>
<comment type="caution">
    <text evidence="5">The sequence shown here is derived from an EMBL/GenBank/DDBJ whole genome shotgun (WGS) entry which is preliminary data.</text>
</comment>
<dbReference type="Pfam" id="PF01424">
    <property type="entry name" value="R3H"/>
    <property type="match status" value="1"/>
</dbReference>
<evidence type="ECO:0000256" key="2">
    <source>
        <dbReference type="ARBA" id="ARBA00023186"/>
    </source>
</evidence>
<dbReference type="Gene3D" id="3.30.30.80">
    <property type="entry name" value="probable RNA-binding protein from clostridium symbiosum atcc 14940"/>
    <property type="match status" value="1"/>
</dbReference>
<dbReference type="EMBL" id="BARV01031948">
    <property type="protein sequence ID" value="GAI43364.1"/>
    <property type="molecule type" value="Genomic_DNA"/>
</dbReference>
<dbReference type="InterPro" id="IPR038247">
    <property type="entry name" value="Jag_N_dom_sf"/>
</dbReference>
<dbReference type="SMART" id="SM01245">
    <property type="entry name" value="Jag_N"/>
    <property type="match status" value="1"/>
</dbReference>
<dbReference type="AlphaFoldDB" id="X1QJC1"/>
<keyword evidence="1" id="KW-0133">Cell shape</keyword>
<feature type="non-terminal residue" evidence="5">
    <location>
        <position position="200"/>
    </location>
</feature>
<keyword evidence="2" id="KW-0143">Chaperone</keyword>
<dbReference type="GO" id="GO:0008360">
    <property type="term" value="P:regulation of cell shape"/>
    <property type="evidence" value="ECO:0007669"/>
    <property type="project" value="UniProtKB-KW"/>
</dbReference>
<protein>
    <recommendedName>
        <fullName evidence="4">R3H domain-containing protein</fullName>
    </recommendedName>
</protein>
<evidence type="ECO:0000256" key="3">
    <source>
        <dbReference type="ARBA" id="ARBA00023316"/>
    </source>
</evidence>
<dbReference type="Pfam" id="PF14804">
    <property type="entry name" value="Jag_N"/>
    <property type="match status" value="1"/>
</dbReference>
<dbReference type="InterPro" id="IPR001374">
    <property type="entry name" value="R3H_dom"/>
</dbReference>
<dbReference type="PANTHER" id="PTHR35800:SF1">
    <property type="entry name" value="RNA-BINDING PROTEIN KHPB"/>
    <property type="match status" value="1"/>
</dbReference>
<feature type="domain" description="R3H" evidence="4">
    <location>
        <begin position="140"/>
        <end position="200"/>
    </location>
</feature>
<dbReference type="InterPro" id="IPR032782">
    <property type="entry name" value="KhpB_N"/>
</dbReference>
<organism evidence="5">
    <name type="scientific">marine sediment metagenome</name>
    <dbReference type="NCBI Taxonomy" id="412755"/>
    <lineage>
        <taxon>unclassified sequences</taxon>
        <taxon>metagenomes</taxon>
        <taxon>ecological metagenomes</taxon>
    </lineage>
</organism>
<evidence type="ECO:0000259" key="4">
    <source>
        <dbReference type="PROSITE" id="PS51061"/>
    </source>
</evidence>
<name>X1QJC1_9ZZZZ</name>
<dbReference type="Gene3D" id="3.30.300.20">
    <property type="match status" value="1"/>
</dbReference>
<dbReference type="InterPro" id="IPR015946">
    <property type="entry name" value="KH_dom-like_a/b"/>
</dbReference>
<evidence type="ECO:0000313" key="5">
    <source>
        <dbReference type="EMBL" id="GAI43364.1"/>
    </source>
</evidence>
<evidence type="ECO:0000256" key="1">
    <source>
        <dbReference type="ARBA" id="ARBA00022960"/>
    </source>
</evidence>